<feature type="signal peptide" evidence="6">
    <location>
        <begin position="1"/>
        <end position="18"/>
    </location>
</feature>
<feature type="domain" description="Pacifastin" evidence="7">
    <location>
        <begin position="338"/>
        <end position="371"/>
    </location>
</feature>
<dbReference type="InterPro" id="IPR036201">
    <property type="entry name" value="Pacifastin_dom_sf"/>
</dbReference>
<dbReference type="PROSITE" id="PS51446">
    <property type="entry name" value="PACIFASTIN"/>
    <property type="match status" value="1"/>
</dbReference>
<evidence type="ECO:0000256" key="1">
    <source>
        <dbReference type="ARBA" id="ARBA00004613"/>
    </source>
</evidence>
<feature type="chain" id="PRO_5043707751" description="Pacifastin domain-containing protein" evidence="6">
    <location>
        <begin position="19"/>
        <end position="445"/>
    </location>
</feature>
<sequence length="445" mass="50479">MKLLTGLLLAIVARAAIAAEGDCWSDVSKQVHPEGTTGFYQCAQYTCTNGNWEATGVTDPDCDIFANGCWSPTVHKVIPYGTKGYYKCDQVECKSDKTWQPTGERLPNCPAKSILCWDWTTNETVPVSSTMYFGCNQYLCTEEYDWVQNGERDPSCETNGCFSIITQEVAPYGVKGYWKCEQMECMRDKTWQKTGERLPGCAEGNLLCWDWIKMEGVPVGSIMNYNQYVYKCTVNDWEQTGPSNDTSTGCYSNVTHNYIPYGVNGYFLCDQMECKNDGIWTKTSERLAGCAPGEVKCWNWMQNATVPIGNVMFFQCKQYKCTENDWARTSVRDPTCSGEQCIEGRTWKQDCNSCICRNGQGVCTTRACIPVDHRRITLHYLMWCVHNSNLHLDAHDCPLSPLTSMCMFGESLSYSDMTSICMNKENNLWKIIGNCKKSRYRDTCQ</sequence>
<feature type="non-terminal residue" evidence="8">
    <location>
        <position position="445"/>
    </location>
</feature>
<keyword evidence="2" id="KW-0964">Secreted</keyword>
<dbReference type="Pfam" id="PF05375">
    <property type="entry name" value="Pacifastin_I"/>
    <property type="match status" value="1"/>
</dbReference>
<dbReference type="Proteomes" id="UP001497623">
    <property type="component" value="Unassembled WGS sequence"/>
</dbReference>
<evidence type="ECO:0000256" key="5">
    <source>
        <dbReference type="PROSITE-ProRule" id="PRU00776"/>
    </source>
</evidence>
<comment type="caution">
    <text evidence="5">Lacks conserved residue(s) required for the propagation of feature annotation.</text>
</comment>
<comment type="caution">
    <text evidence="8">The sequence shown here is derived from an EMBL/GenBank/DDBJ whole genome shotgun (WGS) entry which is preliminary data.</text>
</comment>
<dbReference type="InterPro" id="IPR008037">
    <property type="entry name" value="Pacifastin_dom"/>
</dbReference>
<dbReference type="SUPFAM" id="SSF57283">
    <property type="entry name" value="PMP inhibitors"/>
    <property type="match status" value="1"/>
</dbReference>
<keyword evidence="6" id="KW-0732">Signal</keyword>
<accession>A0AAV2Q382</accession>
<evidence type="ECO:0000313" key="8">
    <source>
        <dbReference type="EMBL" id="CAL4068541.1"/>
    </source>
</evidence>
<reference evidence="8 9" key="1">
    <citation type="submission" date="2024-05" db="EMBL/GenBank/DDBJ databases">
        <authorList>
            <person name="Wallberg A."/>
        </authorList>
    </citation>
    <scope>NUCLEOTIDE SEQUENCE [LARGE SCALE GENOMIC DNA]</scope>
</reference>
<organism evidence="8 9">
    <name type="scientific">Meganyctiphanes norvegica</name>
    <name type="common">Northern krill</name>
    <name type="synonym">Thysanopoda norvegica</name>
    <dbReference type="NCBI Taxonomy" id="48144"/>
    <lineage>
        <taxon>Eukaryota</taxon>
        <taxon>Metazoa</taxon>
        <taxon>Ecdysozoa</taxon>
        <taxon>Arthropoda</taxon>
        <taxon>Crustacea</taxon>
        <taxon>Multicrustacea</taxon>
        <taxon>Malacostraca</taxon>
        <taxon>Eumalacostraca</taxon>
        <taxon>Eucarida</taxon>
        <taxon>Euphausiacea</taxon>
        <taxon>Euphausiidae</taxon>
        <taxon>Meganyctiphanes</taxon>
    </lineage>
</organism>
<evidence type="ECO:0000259" key="7">
    <source>
        <dbReference type="PROSITE" id="PS51446"/>
    </source>
</evidence>
<evidence type="ECO:0000256" key="3">
    <source>
        <dbReference type="ARBA" id="ARBA00023157"/>
    </source>
</evidence>
<dbReference type="EMBL" id="CAXKWB010003205">
    <property type="protein sequence ID" value="CAL4068541.1"/>
    <property type="molecule type" value="Genomic_DNA"/>
</dbReference>
<keyword evidence="9" id="KW-1185">Reference proteome</keyword>
<dbReference type="AlphaFoldDB" id="A0AAV2Q382"/>
<keyword evidence="5" id="KW-0646">Protease inhibitor</keyword>
<keyword evidence="3 5" id="KW-1015">Disulfide bond</keyword>
<evidence type="ECO:0000256" key="2">
    <source>
        <dbReference type="ARBA" id="ARBA00022525"/>
    </source>
</evidence>
<name>A0AAV2Q382_MEGNR</name>
<keyword evidence="5" id="KW-0722">Serine protease inhibitor</keyword>
<dbReference type="GO" id="GO:0004867">
    <property type="term" value="F:serine-type endopeptidase inhibitor activity"/>
    <property type="evidence" value="ECO:0007669"/>
    <property type="project" value="UniProtKB-UniRule"/>
</dbReference>
<dbReference type="GO" id="GO:0005576">
    <property type="term" value="C:extracellular region"/>
    <property type="evidence" value="ECO:0007669"/>
    <property type="project" value="UniProtKB-SubCell"/>
</dbReference>
<evidence type="ECO:0000256" key="6">
    <source>
        <dbReference type="SAM" id="SignalP"/>
    </source>
</evidence>
<protein>
    <recommendedName>
        <fullName evidence="7">Pacifastin domain-containing protein</fullName>
    </recommendedName>
</protein>
<feature type="disulfide bond" evidence="5">
    <location>
        <begin position="341"/>
        <end position="356"/>
    </location>
</feature>
<gene>
    <name evidence="8" type="ORF">MNOR_LOCUS7343</name>
</gene>
<evidence type="ECO:0000313" key="9">
    <source>
        <dbReference type="Proteomes" id="UP001497623"/>
    </source>
</evidence>
<proteinExistence type="inferred from homology"/>
<comment type="similarity">
    <text evidence="4 5">Belongs to the protease inhibitor I19 family.</text>
</comment>
<evidence type="ECO:0000256" key="4">
    <source>
        <dbReference type="ARBA" id="ARBA00029459"/>
    </source>
</evidence>
<comment type="subcellular location">
    <subcellularLocation>
        <location evidence="1">Secreted</location>
    </subcellularLocation>
</comment>